<dbReference type="InterPro" id="IPR009081">
    <property type="entry name" value="PP-bd_ACP"/>
</dbReference>
<dbReference type="InterPro" id="IPR011032">
    <property type="entry name" value="GroES-like_sf"/>
</dbReference>
<keyword evidence="2" id="KW-0597">Phosphoprotein</keyword>
<dbReference type="GO" id="GO:0016491">
    <property type="term" value="F:oxidoreductase activity"/>
    <property type="evidence" value="ECO:0007669"/>
    <property type="project" value="InterPro"/>
</dbReference>
<feature type="compositionally biased region" description="Basic and acidic residues" evidence="7">
    <location>
        <begin position="2526"/>
        <end position="2538"/>
    </location>
</feature>
<dbReference type="FunFam" id="3.40.50.720:FF:000209">
    <property type="entry name" value="Polyketide synthase Pks12"/>
    <property type="match status" value="1"/>
</dbReference>
<dbReference type="PROSITE" id="PS50075">
    <property type="entry name" value="CARRIER"/>
    <property type="match status" value="1"/>
</dbReference>
<dbReference type="PANTHER" id="PTHR43775:SF37">
    <property type="entry name" value="SI:DKEY-61P9.11"/>
    <property type="match status" value="1"/>
</dbReference>
<evidence type="ECO:0000313" key="12">
    <source>
        <dbReference type="Proteomes" id="UP000217289"/>
    </source>
</evidence>
<dbReference type="PROSITE" id="PS52004">
    <property type="entry name" value="KS3_2"/>
    <property type="match status" value="1"/>
</dbReference>
<dbReference type="PROSITE" id="PS52019">
    <property type="entry name" value="PKS_MFAS_DH"/>
    <property type="match status" value="1"/>
</dbReference>
<dbReference type="Pfam" id="PF08659">
    <property type="entry name" value="KR"/>
    <property type="match status" value="1"/>
</dbReference>
<dbReference type="EMBL" id="CP022163">
    <property type="protein sequence ID" value="ATB26816.1"/>
    <property type="molecule type" value="Genomic_DNA"/>
</dbReference>
<dbReference type="Gene3D" id="3.90.180.10">
    <property type="entry name" value="Medium-chain alcohol dehydrogenases, catalytic domain"/>
    <property type="match status" value="1"/>
</dbReference>
<dbReference type="SUPFAM" id="SSF51735">
    <property type="entry name" value="NAD(P)-binding Rossmann-fold domains"/>
    <property type="match status" value="3"/>
</dbReference>
<keyword evidence="1" id="KW-0596">Phosphopantetheine</keyword>
<feature type="active site" description="Proton donor; for dehydratase activity" evidence="6">
    <location>
        <position position="1485"/>
    </location>
</feature>
<feature type="domain" description="PKS/mFAS DH" evidence="10">
    <location>
        <begin position="1281"/>
        <end position="1568"/>
    </location>
</feature>
<dbReference type="OrthoDB" id="5349841at2"/>
<dbReference type="InterPro" id="IPR036736">
    <property type="entry name" value="ACP-like_sf"/>
</dbReference>
<evidence type="ECO:0000256" key="5">
    <source>
        <dbReference type="ARBA" id="ARBA00054155"/>
    </source>
</evidence>
<dbReference type="FunFam" id="3.40.47.10:FF:000019">
    <property type="entry name" value="Polyketide synthase type I"/>
    <property type="match status" value="1"/>
</dbReference>
<keyword evidence="3" id="KW-0808">Transferase</keyword>
<proteinExistence type="predicted"/>
<dbReference type="Pfam" id="PF02801">
    <property type="entry name" value="Ketoacyl-synt_C"/>
    <property type="match status" value="1"/>
</dbReference>
<protein>
    <submittedName>
        <fullName evidence="11">Type I polyketide synthase</fullName>
    </submittedName>
</protein>
<evidence type="ECO:0000256" key="1">
    <source>
        <dbReference type="ARBA" id="ARBA00022450"/>
    </source>
</evidence>
<dbReference type="GO" id="GO:0005737">
    <property type="term" value="C:cytoplasm"/>
    <property type="evidence" value="ECO:0007669"/>
    <property type="project" value="TreeGrafter"/>
</dbReference>
<sequence>MTGSDNPLGSGSNSSMRLQLEEEALEEGAARQEHSREPLAVVGLACRFPGAPDAESFWRLLCHQEDLLREVPAERWDSRVWYDADPQSPGRMNTRHGYFLDGVSGFDPLFFGISPREAAEMDPQQRLMLEVAWEALEDAGLPPASLKGSRTGVFMGAIWHDYADRHLRERAAVTLHSATGQSLNIVANRLSYVLGLKGPSLTVDTACSSSLVAVHLACQSLRSGESRLALVGGVNLIFSPEANVLLSKFGGLSPDGRSKAFAAGADGFGRGEGAGLVVLQPLSAALAAGARIYCVIRGSAVNNNGLGNGLTAPSVPGQAALLREAYARSGVPAQRVHYVETHGTGTALGDPTEASALGAALGEGRAIDRPLYIGSVKSHIGHLEGAAGIAGVIKVALALSHRLVPPHFLHGEPNPRIPFSELRLSLPRRLLPWPVEDGPATAGVSAFGWGGTNAHVVLEEAPLGSEELLVLAADSAGELLAQAARAEELVLHGEEPVSVRDLCRTWALGVGPGGHRAALSFRTRSELVALLKSLRQGKRRAGLFTGEPEGPPRLVFVCAPQGSEWPAMGRELFATEPVFRARLESLDKTFMPLAGWSLVEAVCEPNARMLADEDAAEPLTFAVQLGLAALWRSWGVEPEVVLGHGVGEVAAACIAGGMEASDAVWKVYRASRLRQWEPLRDELEAAQERLWAREGGPSWVSTVAREQGAEGRTGDARCRTLRQPVRFAQATERLVAEGLDTFVELSPHPVLCRPVEQLLRKAARPGVVVGSLRRDEPRAALMDALGALFARGVSVRWAAMPPPELVVAAPPGAERPVEPRPEPTSGRAELLTLSAQTPEALSRGAALLLARLRERPFSLHDVCYSAAVHRGHLHYRLALRARTLSEVREGLGAFLRGELPPGLSATRHADGRHQPVIFVFPGQGSQWAGMGRRLMAEEPVFRAALEQCDAALRRFVDWSLLELLGSDASGWMERVDQVQPAIFSIQVALARLWRSWGIVPDGVVGHSMGEVAAAHVAGALSLDDAARVIGLRSLLLRRVSGQGGMAVVELSMEEARAAISGLEDWLSVAVSNSPRSCVISGEPHALGQVLAALEARQVYCRRVKVDVASHSPQMDPLREDLLHVLEELSPRRGDIPLYSTVTGQLLDGADMTPAYWVRNLRDPVLLSQVVEKLVTAGHALFVEISPHPVLLPPIEQTIAHLRMEGTVLPSLRREQPEREVLLETLGALYAVGHEVEWKALHPEGGRRVRLPDYPWQRQDCWFQPDAQAALPVGGPSPRDASPLGPVRRSSLRPGAFFWDVEVGVRQVPWLADHRVQGTIILPTTAYLDWVETAVRSALGPGPWALEEMRIDEALTLVGDGMRRVEVLVDVGSTGTISFKVSSFIPSPSGGSPEMWTVHASGQVRSSEGVGALPVLAFPVAEFQRRATQVLIGATHYEEMAQRGLEYGPAFQGVREVWRLEGEAVGRLSMPEALGAGEPLHPSMLDAALQMVLQALPSDDTPFVPVGLRRFEVLRRGTPEWAHARQSPRESWRKGAFLEGDVILLDAQGLPLVLVEGLELAALPTRHGKARAEQDRSLFEFAWRRAGLPAGLEPGPSDAPWLIFQDASGVGGALAETLESWGSPCVRVEAGAGLRRLSARHFTVAPGSREDLGAVLRQCFPEEGSCAGVVYLWGLDAPKPDVAGERALEAALRACGGALRLVQEVLRLGWRDPPRLWLVTRGATPVLDTPMTGALQAALWGLGRTVGHEHPELQCTCVDLDPSSALVDVEALGRELMARAEDEQVALRGGSRLAARLVRRSGAKELHNEPLLPVMGRSFQVETPPAGSFGGVVVRMAERRRPGPGEVEIAVEASALNFIDVMKTMGLYVMKDSGRPSGVPLEGLPLGLDCAGRVVAVGEGVTHLAVGDDVVAFAPSAMASHVVTDARFAVRRPPGLSAEEASSIPSVFMTAWYGLNDLARLRPGERILIHSAAGGLGLAAIQVAQVLGAEVLATAGTPEKRELLRGMGIRHVMDSRTLAFADEVLRVTGGEGVDVVLNSLSGDAITRSMEVLAPDGRFLEVGNRDIHDGRMLDLSQFRRRLIYAAIDLVGLREQRPAACSRLLREVMERMASGVLRPVRHQSFPVSQVSEAFRDMAQGQHVGKLVVTLEDPKLRVMPPRPGFRVRPDATYLITGGLGGLGLAAARWLVRWGARTLVLIGRKGPSESVSEELEALRAEGARVEVERVDMADAERLAEVMRRTHGELPRLRGVLHCAGVLDDGVLEQQEPARFREVLTPKVQGAWNLHRLTRDESLDFFVLYSSMSALLGMPGQGNYAAANAAMDALAHHRRQQGLPALSVNWGPFAEVGLAAAYANRGERLAYQGMASFTTHQGEALLERLLAEGAVNVGAVSLDLRQWLQFFPNAASQRVWEELAAERGGEGGKERSALLMELRRAAPGARAELLEAYLRERLCHVLRVDASRVGRHDPFRGLGLDSLMSLELRNRIEAALDLKLSVTLLWAHSTLKALAAYLLEQLGLAATPERAAAPKKERTRKESKPPPPEPQPQPLVDVSERKLLELADDALAAWEDAS</sequence>
<dbReference type="CDD" id="cd00833">
    <property type="entry name" value="PKS"/>
    <property type="match status" value="1"/>
</dbReference>
<dbReference type="Pfam" id="PF08240">
    <property type="entry name" value="ADH_N"/>
    <property type="match status" value="1"/>
</dbReference>
<dbReference type="Gene3D" id="3.10.129.110">
    <property type="entry name" value="Polyketide synthase dehydratase"/>
    <property type="match status" value="1"/>
</dbReference>
<dbReference type="Proteomes" id="UP000217289">
    <property type="component" value="Chromosome"/>
</dbReference>
<dbReference type="Pfam" id="PF14765">
    <property type="entry name" value="PS-DH"/>
    <property type="match status" value="1"/>
</dbReference>
<dbReference type="Pfam" id="PF16197">
    <property type="entry name" value="KAsynt_C_assoc"/>
    <property type="match status" value="1"/>
</dbReference>
<dbReference type="InterPro" id="IPR013968">
    <property type="entry name" value="PKS_KR"/>
</dbReference>
<feature type="domain" description="Ketosynthase family 3 (KS3)" evidence="9">
    <location>
        <begin position="36"/>
        <end position="460"/>
    </location>
</feature>
<organism evidence="11 12">
    <name type="scientific">Melittangium boletus DSM 14713</name>
    <dbReference type="NCBI Taxonomy" id="1294270"/>
    <lineage>
        <taxon>Bacteria</taxon>
        <taxon>Pseudomonadati</taxon>
        <taxon>Myxococcota</taxon>
        <taxon>Myxococcia</taxon>
        <taxon>Myxococcales</taxon>
        <taxon>Cystobacterineae</taxon>
        <taxon>Archangiaceae</taxon>
        <taxon>Melittangium</taxon>
    </lineage>
</organism>
<dbReference type="InterPro" id="IPR020806">
    <property type="entry name" value="PKS_PP-bd"/>
</dbReference>
<dbReference type="Gene3D" id="1.10.1200.10">
    <property type="entry name" value="ACP-like"/>
    <property type="match status" value="1"/>
</dbReference>
<reference evidence="11 12" key="1">
    <citation type="submission" date="2017-06" db="EMBL/GenBank/DDBJ databases">
        <authorList>
            <person name="Kim H.J."/>
            <person name="Triplett B.A."/>
        </authorList>
    </citation>
    <scope>NUCLEOTIDE SEQUENCE [LARGE SCALE GENOMIC DNA]</scope>
    <source>
        <strain evidence="11 12">DSM 14713</strain>
    </source>
</reference>
<dbReference type="Pfam" id="PF00698">
    <property type="entry name" value="Acyl_transf_1"/>
    <property type="match status" value="3"/>
</dbReference>
<comment type="function">
    <text evidence="5">Involved in production of the polyketide antibiotic thailandamide.</text>
</comment>
<dbReference type="CDD" id="cd05195">
    <property type="entry name" value="enoyl_red"/>
    <property type="match status" value="1"/>
</dbReference>
<dbReference type="KEGG" id="mbd:MEBOL_000250"/>
<dbReference type="InterPro" id="IPR020807">
    <property type="entry name" value="PKS_DH"/>
</dbReference>
<dbReference type="InterPro" id="IPR018201">
    <property type="entry name" value="Ketoacyl_synth_AS"/>
</dbReference>
<evidence type="ECO:0000259" key="8">
    <source>
        <dbReference type="PROSITE" id="PS50075"/>
    </source>
</evidence>
<dbReference type="InterPro" id="IPR001227">
    <property type="entry name" value="Ac_transferase_dom_sf"/>
</dbReference>
<dbReference type="SUPFAM" id="SSF53901">
    <property type="entry name" value="Thiolase-like"/>
    <property type="match status" value="1"/>
</dbReference>
<dbReference type="PROSITE" id="PS00012">
    <property type="entry name" value="PHOSPHOPANTETHEINE"/>
    <property type="match status" value="1"/>
</dbReference>
<dbReference type="GO" id="GO:0005886">
    <property type="term" value="C:plasma membrane"/>
    <property type="evidence" value="ECO:0007669"/>
    <property type="project" value="TreeGrafter"/>
</dbReference>
<dbReference type="FunFam" id="3.40.366.10:FF:000002">
    <property type="entry name" value="Probable polyketide synthase 2"/>
    <property type="match status" value="1"/>
</dbReference>
<dbReference type="SMART" id="SM01294">
    <property type="entry name" value="PKS_PP_betabranch"/>
    <property type="match status" value="1"/>
</dbReference>
<feature type="region of interest" description="Disordered" evidence="7">
    <location>
        <begin position="2523"/>
        <end position="2551"/>
    </location>
</feature>
<evidence type="ECO:0000256" key="7">
    <source>
        <dbReference type="SAM" id="MobiDB-lite"/>
    </source>
</evidence>
<dbReference type="SUPFAM" id="SSF47336">
    <property type="entry name" value="ACP-like"/>
    <property type="match status" value="1"/>
</dbReference>
<dbReference type="Gene3D" id="3.40.366.10">
    <property type="entry name" value="Malonyl-Coenzyme A Acyl Carrier Protein, domain 2"/>
    <property type="match status" value="2"/>
</dbReference>
<evidence type="ECO:0000256" key="2">
    <source>
        <dbReference type="ARBA" id="ARBA00022553"/>
    </source>
</evidence>
<feature type="domain" description="Carrier" evidence="8">
    <location>
        <begin position="2439"/>
        <end position="2516"/>
    </location>
</feature>
<dbReference type="Gene3D" id="3.40.47.10">
    <property type="match status" value="1"/>
</dbReference>
<dbReference type="GO" id="GO:0071770">
    <property type="term" value="P:DIM/DIP cell wall layer assembly"/>
    <property type="evidence" value="ECO:0007669"/>
    <property type="project" value="TreeGrafter"/>
</dbReference>
<dbReference type="Pfam" id="PF00550">
    <property type="entry name" value="PP-binding"/>
    <property type="match status" value="1"/>
</dbReference>
<dbReference type="InterPro" id="IPR014031">
    <property type="entry name" value="Ketoacyl_synth_C"/>
</dbReference>
<dbReference type="InterPro" id="IPR050091">
    <property type="entry name" value="PKS_NRPS_Biosynth_Enz"/>
</dbReference>
<dbReference type="SUPFAM" id="SSF50129">
    <property type="entry name" value="GroES-like"/>
    <property type="match status" value="1"/>
</dbReference>
<dbReference type="InterPro" id="IPR016035">
    <property type="entry name" value="Acyl_Trfase/lysoPLipase"/>
</dbReference>
<dbReference type="InterPro" id="IPR049551">
    <property type="entry name" value="PKS_DH_C"/>
</dbReference>
<dbReference type="Pfam" id="PF00109">
    <property type="entry name" value="ketoacyl-synt"/>
    <property type="match status" value="1"/>
</dbReference>
<dbReference type="InterPro" id="IPR020841">
    <property type="entry name" value="PKS_Beta-ketoAc_synthase_dom"/>
</dbReference>
<dbReference type="SMART" id="SM00825">
    <property type="entry name" value="PKS_KS"/>
    <property type="match status" value="1"/>
</dbReference>
<dbReference type="InterPro" id="IPR049552">
    <property type="entry name" value="PKS_DH_N"/>
</dbReference>
<dbReference type="SUPFAM" id="SSF52151">
    <property type="entry name" value="FabD/lysophospholipase-like"/>
    <property type="match status" value="2"/>
</dbReference>
<dbReference type="Pfam" id="PF13602">
    <property type="entry name" value="ADH_zinc_N_2"/>
    <property type="match status" value="1"/>
</dbReference>
<keyword evidence="4" id="KW-0511">Multifunctional enzyme</keyword>
<keyword evidence="12" id="KW-1185">Reference proteome</keyword>
<name>A0A286NUW9_9BACT</name>
<dbReference type="SMART" id="SM00827">
    <property type="entry name" value="PKS_AT"/>
    <property type="match status" value="2"/>
</dbReference>
<dbReference type="Pfam" id="PF21089">
    <property type="entry name" value="PKS_DH_N"/>
    <property type="match status" value="1"/>
</dbReference>
<dbReference type="InterPro" id="IPR016036">
    <property type="entry name" value="Malonyl_transacylase_ACP-bd"/>
</dbReference>
<dbReference type="Gene3D" id="3.30.70.3290">
    <property type="match status" value="1"/>
</dbReference>
<dbReference type="SMART" id="SM00823">
    <property type="entry name" value="PKS_PP"/>
    <property type="match status" value="1"/>
</dbReference>
<dbReference type="InterPro" id="IPR036291">
    <property type="entry name" value="NAD(P)-bd_dom_sf"/>
</dbReference>
<dbReference type="InterPro" id="IPR057326">
    <property type="entry name" value="KR_dom"/>
</dbReference>
<dbReference type="InterPro" id="IPR020843">
    <property type="entry name" value="ER"/>
</dbReference>
<dbReference type="GO" id="GO:0004315">
    <property type="term" value="F:3-oxoacyl-[acyl-carrier-protein] synthase activity"/>
    <property type="evidence" value="ECO:0007669"/>
    <property type="project" value="InterPro"/>
</dbReference>
<dbReference type="InterPro" id="IPR014030">
    <property type="entry name" value="Ketoacyl_synth_N"/>
</dbReference>
<accession>A0A286NUW9</accession>
<dbReference type="SMART" id="SM00822">
    <property type="entry name" value="PKS_KR"/>
    <property type="match status" value="1"/>
</dbReference>
<evidence type="ECO:0000313" key="11">
    <source>
        <dbReference type="EMBL" id="ATB26816.1"/>
    </source>
</evidence>
<feature type="region of interest" description="Disordered" evidence="7">
    <location>
        <begin position="1"/>
        <end position="33"/>
    </location>
</feature>
<dbReference type="InterPro" id="IPR032821">
    <property type="entry name" value="PKS_assoc"/>
</dbReference>
<evidence type="ECO:0000259" key="10">
    <source>
        <dbReference type="PROSITE" id="PS52019"/>
    </source>
</evidence>
<dbReference type="GO" id="GO:0031177">
    <property type="term" value="F:phosphopantetheine binding"/>
    <property type="evidence" value="ECO:0007669"/>
    <property type="project" value="InterPro"/>
</dbReference>
<dbReference type="InterPro" id="IPR049900">
    <property type="entry name" value="PKS_mFAS_DH"/>
</dbReference>
<feature type="active site" description="Proton acceptor; for dehydratase activity" evidence="6">
    <location>
        <position position="1313"/>
    </location>
</feature>
<evidence type="ECO:0000259" key="9">
    <source>
        <dbReference type="PROSITE" id="PS52004"/>
    </source>
</evidence>
<feature type="region of interest" description="N-terminal hotdog fold" evidence="6">
    <location>
        <begin position="1281"/>
        <end position="1410"/>
    </location>
</feature>
<dbReference type="GO" id="GO:0006633">
    <property type="term" value="P:fatty acid biosynthetic process"/>
    <property type="evidence" value="ECO:0007669"/>
    <property type="project" value="InterPro"/>
</dbReference>
<dbReference type="Pfam" id="PF22621">
    <property type="entry name" value="CurL-like_PKS_C"/>
    <property type="match status" value="1"/>
</dbReference>
<dbReference type="InterPro" id="IPR016039">
    <property type="entry name" value="Thiolase-like"/>
</dbReference>
<gene>
    <name evidence="11" type="ORF">MEBOL_000250</name>
</gene>
<feature type="region of interest" description="C-terminal hotdog fold" evidence="6">
    <location>
        <begin position="1427"/>
        <end position="1568"/>
    </location>
</feature>
<dbReference type="InterPro" id="IPR013154">
    <property type="entry name" value="ADH-like_N"/>
</dbReference>
<dbReference type="GO" id="GO:0004312">
    <property type="term" value="F:fatty acid synthase activity"/>
    <property type="evidence" value="ECO:0007669"/>
    <property type="project" value="TreeGrafter"/>
</dbReference>
<feature type="compositionally biased region" description="Polar residues" evidence="7">
    <location>
        <begin position="1"/>
        <end position="16"/>
    </location>
</feature>
<evidence type="ECO:0000256" key="3">
    <source>
        <dbReference type="ARBA" id="ARBA00022679"/>
    </source>
</evidence>
<evidence type="ECO:0000256" key="4">
    <source>
        <dbReference type="ARBA" id="ARBA00023268"/>
    </source>
</evidence>
<dbReference type="SMART" id="SM00826">
    <property type="entry name" value="PKS_DH"/>
    <property type="match status" value="1"/>
</dbReference>
<dbReference type="InterPro" id="IPR006162">
    <property type="entry name" value="Ppantetheine_attach_site"/>
</dbReference>
<dbReference type="SUPFAM" id="SSF55048">
    <property type="entry name" value="Probable ACP-binding domain of malonyl-CoA ACP transacylase"/>
    <property type="match status" value="1"/>
</dbReference>
<dbReference type="SMART" id="SM00829">
    <property type="entry name" value="PKS_ER"/>
    <property type="match status" value="1"/>
</dbReference>
<evidence type="ECO:0000256" key="6">
    <source>
        <dbReference type="PROSITE-ProRule" id="PRU01363"/>
    </source>
</evidence>
<dbReference type="InterPro" id="IPR042104">
    <property type="entry name" value="PKS_dehydratase_sf"/>
</dbReference>
<dbReference type="Gene3D" id="3.40.50.720">
    <property type="entry name" value="NAD(P)-binding Rossmann-like Domain"/>
    <property type="match status" value="3"/>
</dbReference>
<dbReference type="InterPro" id="IPR014043">
    <property type="entry name" value="Acyl_transferase_dom"/>
</dbReference>
<dbReference type="PANTHER" id="PTHR43775">
    <property type="entry name" value="FATTY ACID SYNTHASE"/>
    <property type="match status" value="1"/>
</dbReference>
<dbReference type="PROSITE" id="PS00606">
    <property type="entry name" value="KS3_1"/>
    <property type="match status" value="1"/>
</dbReference>